<geneLocation type="plasmid" evidence="1">
    <name>pCBMA213_1</name>
</geneLocation>
<proteinExistence type="predicted"/>
<protein>
    <submittedName>
        <fullName evidence="1">Uncharacterized protein</fullName>
    </submittedName>
</protein>
<reference evidence="1" key="1">
    <citation type="journal article" date="2018" name="Front. Microbiol.">
        <title>Beyond the Limits: tRNA Array Units in Mycobacterium Genomes.</title>
        <authorList>
            <person name="Morgado S.M."/>
            <person name="Vicente A.C."/>
        </authorList>
    </citation>
    <scope>NUCLEOTIDE SEQUENCE</scope>
    <source>
        <strain evidence="1">CBMA 213</strain>
        <plasmid evidence="1">pCBMA213_1</plasmid>
    </source>
</reference>
<keyword evidence="1" id="KW-0614">Plasmid</keyword>
<organism evidence="1">
    <name type="scientific">Mycolicibacterium sp. CBMA 213</name>
    <dbReference type="NCBI Taxonomy" id="1968788"/>
    <lineage>
        <taxon>Bacteria</taxon>
        <taxon>Bacillati</taxon>
        <taxon>Actinomycetota</taxon>
        <taxon>Actinomycetes</taxon>
        <taxon>Mycobacteriales</taxon>
        <taxon>Mycobacteriaceae</taxon>
        <taxon>Mycolicibacterium</taxon>
    </lineage>
</organism>
<sequence length="88" mass="10031">MTLIRRDEMTAGMRIAPTAALSWLESVNEQLQPTQAQYLNLSGSRCFRSPRFDLSVQAMDERPDRKLGPENNSHKNHKLFVCADRNVA</sequence>
<accession>A0A343VRT2</accession>
<name>A0A343VRT2_9MYCO</name>
<dbReference type="EMBL" id="MF600313">
    <property type="protein sequence ID" value="AVN58606.1"/>
    <property type="molecule type" value="Genomic_DNA"/>
</dbReference>
<dbReference type="AlphaFoldDB" id="A0A343VRT2"/>
<gene>
    <name evidence="1" type="ORF">B5P44_p00344</name>
</gene>
<evidence type="ECO:0000313" key="1">
    <source>
        <dbReference type="EMBL" id="AVN58606.1"/>
    </source>
</evidence>